<keyword evidence="10" id="KW-1185">Reference proteome</keyword>
<dbReference type="PANTHER" id="PTHR23234:SF10">
    <property type="entry name" value="RIKEN CDNA 6720489N17 GENE-RELATED"/>
    <property type="match status" value="1"/>
</dbReference>
<evidence type="ECO:0000256" key="5">
    <source>
        <dbReference type="ARBA" id="ARBA00022833"/>
    </source>
</evidence>
<gene>
    <name evidence="9" type="ORF">MNOR_LOCUS27440</name>
</gene>
<dbReference type="InterPro" id="IPR050758">
    <property type="entry name" value="Znf_C2H2-type"/>
</dbReference>
<dbReference type="FunFam" id="3.30.160.60:FF:001182">
    <property type="entry name" value="Zinc finger, C2H2 type"/>
    <property type="match status" value="1"/>
</dbReference>
<evidence type="ECO:0000313" key="9">
    <source>
        <dbReference type="EMBL" id="CAL4134605.1"/>
    </source>
</evidence>
<dbReference type="EMBL" id="CAXKWB010028882">
    <property type="protein sequence ID" value="CAL4134605.1"/>
    <property type="molecule type" value="Genomic_DNA"/>
</dbReference>
<evidence type="ECO:0000256" key="2">
    <source>
        <dbReference type="ARBA" id="ARBA00022723"/>
    </source>
</evidence>
<comment type="caution">
    <text evidence="9">The sequence shown here is derived from an EMBL/GenBank/DDBJ whole genome shotgun (WGS) entry which is preliminary data.</text>
</comment>
<keyword evidence="5" id="KW-0862">Zinc</keyword>
<feature type="non-terminal residue" evidence="9">
    <location>
        <position position="115"/>
    </location>
</feature>
<evidence type="ECO:0000256" key="4">
    <source>
        <dbReference type="ARBA" id="ARBA00022771"/>
    </source>
</evidence>
<feature type="domain" description="C2H2-type" evidence="8">
    <location>
        <begin position="85"/>
        <end position="112"/>
    </location>
</feature>
<dbReference type="GO" id="GO:0005634">
    <property type="term" value="C:nucleus"/>
    <property type="evidence" value="ECO:0007669"/>
    <property type="project" value="UniProtKB-SubCell"/>
</dbReference>
<evidence type="ECO:0000256" key="3">
    <source>
        <dbReference type="ARBA" id="ARBA00022737"/>
    </source>
</evidence>
<dbReference type="Proteomes" id="UP001497623">
    <property type="component" value="Unassembled WGS sequence"/>
</dbReference>
<comment type="subcellular location">
    <subcellularLocation>
        <location evidence="1">Nucleus</location>
    </subcellularLocation>
</comment>
<keyword evidence="3" id="KW-0677">Repeat</keyword>
<dbReference type="GO" id="GO:0006355">
    <property type="term" value="P:regulation of DNA-templated transcription"/>
    <property type="evidence" value="ECO:0007669"/>
    <property type="project" value="UniProtKB-ARBA"/>
</dbReference>
<reference evidence="9 10" key="1">
    <citation type="submission" date="2024-05" db="EMBL/GenBank/DDBJ databases">
        <authorList>
            <person name="Wallberg A."/>
        </authorList>
    </citation>
    <scope>NUCLEOTIDE SEQUENCE [LARGE SCALE GENOMIC DNA]</scope>
</reference>
<dbReference type="AlphaFoldDB" id="A0AAV2RNE1"/>
<dbReference type="FunFam" id="3.30.160.60:FF:002343">
    <property type="entry name" value="Zinc finger protein 33A"/>
    <property type="match status" value="1"/>
</dbReference>
<keyword evidence="4 7" id="KW-0863">Zinc-finger</keyword>
<organism evidence="9 10">
    <name type="scientific">Meganyctiphanes norvegica</name>
    <name type="common">Northern krill</name>
    <name type="synonym">Thysanopoda norvegica</name>
    <dbReference type="NCBI Taxonomy" id="48144"/>
    <lineage>
        <taxon>Eukaryota</taxon>
        <taxon>Metazoa</taxon>
        <taxon>Ecdysozoa</taxon>
        <taxon>Arthropoda</taxon>
        <taxon>Crustacea</taxon>
        <taxon>Multicrustacea</taxon>
        <taxon>Malacostraca</taxon>
        <taxon>Eumalacostraca</taxon>
        <taxon>Eucarida</taxon>
        <taxon>Euphausiacea</taxon>
        <taxon>Euphausiidae</taxon>
        <taxon>Meganyctiphanes</taxon>
    </lineage>
</organism>
<evidence type="ECO:0000259" key="8">
    <source>
        <dbReference type="PROSITE" id="PS50157"/>
    </source>
</evidence>
<keyword evidence="6" id="KW-0539">Nucleus</keyword>
<evidence type="ECO:0000313" key="10">
    <source>
        <dbReference type="Proteomes" id="UP001497623"/>
    </source>
</evidence>
<dbReference type="PANTHER" id="PTHR23234">
    <property type="entry name" value="ZNF44 PROTEIN"/>
    <property type="match status" value="1"/>
</dbReference>
<dbReference type="InterPro" id="IPR036236">
    <property type="entry name" value="Znf_C2H2_sf"/>
</dbReference>
<dbReference type="PROSITE" id="PS50157">
    <property type="entry name" value="ZINC_FINGER_C2H2_2"/>
    <property type="match status" value="2"/>
</dbReference>
<dbReference type="PROSITE" id="PS00028">
    <property type="entry name" value="ZINC_FINGER_C2H2_1"/>
    <property type="match status" value="1"/>
</dbReference>
<protein>
    <recommendedName>
        <fullName evidence="8">C2H2-type domain-containing protein</fullName>
    </recommendedName>
</protein>
<name>A0AAV2RNE1_MEGNR</name>
<keyword evidence="2" id="KW-0479">Metal-binding</keyword>
<dbReference type="GO" id="GO:0008270">
    <property type="term" value="F:zinc ion binding"/>
    <property type="evidence" value="ECO:0007669"/>
    <property type="project" value="UniProtKB-KW"/>
</dbReference>
<evidence type="ECO:0000256" key="6">
    <source>
        <dbReference type="ARBA" id="ARBA00023242"/>
    </source>
</evidence>
<proteinExistence type="predicted"/>
<feature type="non-terminal residue" evidence="9">
    <location>
        <position position="1"/>
    </location>
</feature>
<feature type="domain" description="C2H2-type" evidence="8">
    <location>
        <begin position="57"/>
        <end position="84"/>
    </location>
</feature>
<evidence type="ECO:0000256" key="7">
    <source>
        <dbReference type="PROSITE-ProRule" id="PRU00042"/>
    </source>
</evidence>
<dbReference type="SUPFAM" id="SSF57667">
    <property type="entry name" value="beta-beta-alpha zinc fingers"/>
    <property type="match status" value="1"/>
</dbReference>
<accession>A0AAV2RNE1</accession>
<dbReference type="Gene3D" id="3.30.160.60">
    <property type="entry name" value="Classic Zinc Finger"/>
    <property type="match status" value="2"/>
</dbReference>
<dbReference type="InterPro" id="IPR013087">
    <property type="entry name" value="Znf_C2H2_type"/>
</dbReference>
<sequence>AGVNPSSRCDEAFLPKIGLVNHKITHTGKKQYQSNNAFIQYMDSQKLFETDTGENPNQFSHCVKDFLQNSYLTKHKRTHTGEKSYQCSHCDNNFACNSTLKIHLRKHTGNKPYNS</sequence>
<evidence type="ECO:0000256" key="1">
    <source>
        <dbReference type="ARBA" id="ARBA00004123"/>
    </source>
</evidence>